<organism evidence="1 2">
    <name type="scientific">Edaphobacillus lindanitolerans</name>
    <dbReference type="NCBI Taxonomy" id="550447"/>
    <lineage>
        <taxon>Bacteria</taxon>
        <taxon>Bacillati</taxon>
        <taxon>Bacillota</taxon>
        <taxon>Bacilli</taxon>
        <taxon>Bacillales</taxon>
        <taxon>Bacillaceae</taxon>
        <taxon>Edaphobacillus</taxon>
    </lineage>
</organism>
<name>A0A1U7PML9_9BACI</name>
<dbReference type="RefSeq" id="WP_200805818.1">
    <property type="nucleotide sequence ID" value="NZ_FTPL01000004.1"/>
</dbReference>
<dbReference type="STRING" id="550447.SAMN05428946_2573"/>
<dbReference type="Proteomes" id="UP000187550">
    <property type="component" value="Unassembled WGS sequence"/>
</dbReference>
<keyword evidence="2" id="KW-1185">Reference proteome</keyword>
<dbReference type="EMBL" id="FTPL01000004">
    <property type="protein sequence ID" value="SIT91039.1"/>
    <property type="molecule type" value="Genomic_DNA"/>
</dbReference>
<evidence type="ECO:0000313" key="2">
    <source>
        <dbReference type="Proteomes" id="UP000187550"/>
    </source>
</evidence>
<accession>A0A1U7PML9</accession>
<sequence length="41" mass="4829">MNNIKREPKMKKICVECGCEIIEKVESPHHECERCIGKQEQ</sequence>
<gene>
    <name evidence="1" type="ORF">SAMN05428946_2573</name>
</gene>
<proteinExistence type="predicted"/>
<evidence type="ECO:0000313" key="1">
    <source>
        <dbReference type="EMBL" id="SIT91039.1"/>
    </source>
</evidence>
<protein>
    <recommendedName>
        <fullName evidence="3">YhfH-like protein</fullName>
    </recommendedName>
</protein>
<dbReference type="AlphaFoldDB" id="A0A1U7PML9"/>
<evidence type="ECO:0008006" key="3">
    <source>
        <dbReference type="Google" id="ProtNLM"/>
    </source>
</evidence>
<reference evidence="2" key="1">
    <citation type="submission" date="2017-01" db="EMBL/GenBank/DDBJ databases">
        <authorList>
            <person name="Varghese N."/>
            <person name="Submissions S."/>
        </authorList>
    </citation>
    <scope>NUCLEOTIDE SEQUENCE [LARGE SCALE GENOMIC DNA]</scope>
    <source>
        <strain evidence="2">MNA4</strain>
    </source>
</reference>